<evidence type="ECO:0000313" key="1">
    <source>
        <dbReference type="EMBL" id="KAA0047757.1"/>
    </source>
</evidence>
<name>A0A5A7U0L9_CUCMM</name>
<dbReference type="EMBL" id="SSTE01013075">
    <property type="protein sequence ID" value="KAA0047757.1"/>
    <property type="molecule type" value="Genomic_DNA"/>
</dbReference>
<gene>
    <name evidence="2" type="ORF">E5676_scaffold155G00960</name>
    <name evidence="1" type="ORF">E6C27_scaffold1059G00180</name>
</gene>
<evidence type="ECO:0000313" key="2">
    <source>
        <dbReference type="EMBL" id="TYK02391.1"/>
    </source>
</evidence>
<protein>
    <submittedName>
        <fullName evidence="1">Uncharacterized protein</fullName>
    </submittedName>
</protein>
<organism evidence="1 3">
    <name type="scientific">Cucumis melo var. makuwa</name>
    <name type="common">Oriental melon</name>
    <dbReference type="NCBI Taxonomy" id="1194695"/>
    <lineage>
        <taxon>Eukaryota</taxon>
        <taxon>Viridiplantae</taxon>
        <taxon>Streptophyta</taxon>
        <taxon>Embryophyta</taxon>
        <taxon>Tracheophyta</taxon>
        <taxon>Spermatophyta</taxon>
        <taxon>Magnoliopsida</taxon>
        <taxon>eudicotyledons</taxon>
        <taxon>Gunneridae</taxon>
        <taxon>Pentapetalae</taxon>
        <taxon>rosids</taxon>
        <taxon>fabids</taxon>
        <taxon>Cucurbitales</taxon>
        <taxon>Cucurbitaceae</taxon>
        <taxon>Benincaseae</taxon>
        <taxon>Cucumis</taxon>
    </lineage>
</organism>
<comment type="caution">
    <text evidence="1">The sequence shown here is derived from an EMBL/GenBank/DDBJ whole genome shotgun (WGS) entry which is preliminary data.</text>
</comment>
<sequence>MTFFLRIKASQGETHAPLPLKQINNQQKNAAGESDNEDHYFKFIGDTFGKPVMDGFKDVFQNQVDLQECTWRHEKQIQDLELKIDNCNQHHQ</sequence>
<dbReference type="Proteomes" id="UP000321947">
    <property type="component" value="Unassembled WGS sequence"/>
</dbReference>
<evidence type="ECO:0000313" key="4">
    <source>
        <dbReference type="Proteomes" id="UP000321947"/>
    </source>
</evidence>
<dbReference type="AlphaFoldDB" id="A0A5A7U0L9"/>
<accession>A0A5A7U0L9</accession>
<evidence type="ECO:0000313" key="3">
    <source>
        <dbReference type="Proteomes" id="UP000321393"/>
    </source>
</evidence>
<dbReference type="EMBL" id="SSTD01015655">
    <property type="protein sequence ID" value="TYK02391.1"/>
    <property type="molecule type" value="Genomic_DNA"/>
</dbReference>
<proteinExistence type="predicted"/>
<dbReference type="Proteomes" id="UP000321393">
    <property type="component" value="Unassembled WGS sequence"/>
</dbReference>
<reference evidence="3 4" key="1">
    <citation type="submission" date="2019-08" db="EMBL/GenBank/DDBJ databases">
        <title>Draft genome sequences of two oriental melons (Cucumis melo L. var makuwa).</title>
        <authorList>
            <person name="Kwon S.-Y."/>
        </authorList>
    </citation>
    <scope>NUCLEOTIDE SEQUENCE [LARGE SCALE GENOMIC DNA]</scope>
    <source>
        <strain evidence="4">cv. Chang Bougi</strain>
        <strain evidence="3">cv. SW 3</strain>
        <tissue evidence="1">Leaf</tissue>
    </source>
</reference>